<organism evidence="1 2">
    <name type="scientific">Peronosclerospora sorghi</name>
    <dbReference type="NCBI Taxonomy" id="230839"/>
    <lineage>
        <taxon>Eukaryota</taxon>
        <taxon>Sar</taxon>
        <taxon>Stramenopiles</taxon>
        <taxon>Oomycota</taxon>
        <taxon>Peronosporomycetes</taxon>
        <taxon>Peronosporales</taxon>
        <taxon>Peronosporaceae</taxon>
        <taxon>Peronosclerospora</taxon>
    </lineage>
</organism>
<dbReference type="EMBL" id="CM047586">
    <property type="protein sequence ID" value="KAI9909500.1"/>
    <property type="molecule type" value="Genomic_DNA"/>
</dbReference>
<name>A0ACC0VU65_9STRA</name>
<comment type="caution">
    <text evidence="1">The sequence shown here is derived from an EMBL/GenBank/DDBJ whole genome shotgun (WGS) entry which is preliminary data.</text>
</comment>
<evidence type="ECO:0000313" key="1">
    <source>
        <dbReference type="EMBL" id="KAI9909500.1"/>
    </source>
</evidence>
<sequence>MGRTVLPNKTYKAHEIDREKSRSVDLGKMSWKQQLKNYRMVNGGSNALQERQGNLEEVSNGIARKTQRPKQQDAHVASGDLKLPIMNRKNGISFISATLQDGQQT</sequence>
<dbReference type="Proteomes" id="UP001163321">
    <property type="component" value="Chromosome 7"/>
</dbReference>
<proteinExistence type="predicted"/>
<accession>A0ACC0VU65</accession>
<protein>
    <submittedName>
        <fullName evidence="1">Uncharacterized protein</fullName>
    </submittedName>
</protein>
<evidence type="ECO:0000313" key="2">
    <source>
        <dbReference type="Proteomes" id="UP001163321"/>
    </source>
</evidence>
<gene>
    <name evidence="1" type="ORF">PsorP6_014687</name>
</gene>
<keyword evidence="2" id="KW-1185">Reference proteome</keyword>
<reference evidence="1 2" key="1">
    <citation type="journal article" date="2022" name="bioRxiv">
        <title>The genome of the oomycete Peronosclerospora sorghi, a cosmopolitan pathogen of maize and sorghum, is inflated with dispersed pseudogenes.</title>
        <authorList>
            <person name="Fletcher K."/>
            <person name="Martin F."/>
            <person name="Isakeit T."/>
            <person name="Cavanaugh K."/>
            <person name="Magill C."/>
            <person name="Michelmore R."/>
        </authorList>
    </citation>
    <scope>NUCLEOTIDE SEQUENCE [LARGE SCALE GENOMIC DNA]</scope>
    <source>
        <strain evidence="1">P6</strain>
    </source>
</reference>